<evidence type="ECO:0000256" key="12">
    <source>
        <dbReference type="PIRSR" id="PIRSR006769-1"/>
    </source>
</evidence>
<dbReference type="GO" id="GO:0008703">
    <property type="term" value="F:5-amino-6-(5-phosphoribosylamino)uracil reductase activity"/>
    <property type="evidence" value="ECO:0007669"/>
    <property type="project" value="UniProtKB-EC"/>
</dbReference>
<dbReference type="NCBIfam" id="TIGR00326">
    <property type="entry name" value="eubact_ribD"/>
    <property type="match status" value="1"/>
</dbReference>
<dbReference type="RefSeq" id="WP_132690739.1">
    <property type="nucleotide sequence ID" value="NZ_SKBU01000015.1"/>
</dbReference>
<dbReference type="InterPro" id="IPR016193">
    <property type="entry name" value="Cytidine_deaminase-like"/>
</dbReference>
<feature type="binding site" evidence="13">
    <location>
        <position position="191"/>
    </location>
    <ligand>
        <name>NADP(+)</name>
        <dbReference type="ChEBI" id="CHEBI:58349"/>
    </ligand>
</feature>
<evidence type="ECO:0000256" key="5">
    <source>
        <dbReference type="ARBA" id="ARBA00007417"/>
    </source>
</evidence>
<evidence type="ECO:0000256" key="9">
    <source>
        <dbReference type="ARBA" id="ARBA00049861"/>
    </source>
</evidence>
<feature type="binding site" evidence="14">
    <location>
        <position position="69"/>
    </location>
    <ligand>
        <name>Zn(2+)</name>
        <dbReference type="ChEBI" id="CHEBI:29105"/>
        <note>catalytic</note>
    </ligand>
</feature>
<evidence type="ECO:0000313" key="17">
    <source>
        <dbReference type="Proteomes" id="UP000295244"/>
    </source>
</evidence>
<keyword evidence="8" id="KW-0511">Multifunctional enzyme</keyword>
<keyword evidence="6 11" id="KW-0521">NADP</keyword>
<feature type="binding site" evidence="13">
    <location>
        <position position="149"/>
    </location>
    <ligand>
        <name>NADP(+)</name>
        <dbReference type="ChEBI" id="CHEBI:58349"/>
    </ligand>
</feature>
<dbReference type="InterPro" id="IPR024072">
    <property type="entry name" value="DHFR-like_dom_sf"/>
</dbReference>
<dbReference type="GO" id="GO:0009231">
    <property type="term" value="P:riboflavin biosynthetic process"/>
    <property type="evidence" value="ECO:0007669"/>
    <property type="project" value="UniProtKB-UniPathway"/>
</dbReference>
<comment type="caution">
    <text evidence="16">The sequence shown here is derived from an EMBL/GenBank/DDBJ whole genome shotgun (WGS) entry which is preliminary data.</text>
</comment>
<comment type="catalytic activity">
    <reaction evidence="9 11">
        <text>5-amino-6-(5-phospho-D-ribitylamino)uracil + NADP(+) = 5-amino-6-(5-phospho-D-ribosylamino)uracil + NADPH + H(+)</text>
        <dbReference type="Rhea" id="RHEA:17845"/>
        <dbReference type="ChEBI" id="CHEBI:15378"/>
        <dbReference type="ChEBI" id="CHEBI:57783"/>
        <dbReference type="ChEBI" id="CHEBI:58349"/>
        <dbReference type="ChEBI" id="CHEBI:58421"/>
        <dbReference type="ChEBI" id="CHEBI:58453"/>
        <dbReference type="EC" id="1.1.1.193"/>
    </reaction>
</comment>
<dbReference type="SUPFAM" id="SSF53927">
    <property type="entry name" value="Cytidine deaminase-like"/>
    <property type="match status" value="1"/>
</dbReference>
<feature type="binding site" evidence="13">
    <location>
        <position position="202"/>
    </location>
    <ligand>
        <name>substrate</name>
    </ligand>
</feature>
<dbReference type="InterPro" id="IPR002125">
    <property type="entry name" value="CMP_dCMP_dom"/>
</dbReference>
<feature type="active site" description="Proton donor" evidence="12">
    <location>
        <position position="46"/>
    </location>
</feature>
<dbReference type="InterPro" id="IPR004794">
    <property type="entry name" value="Eubact_RibD"/>
</dbReference>
<evidence type="ECO:0000256" key="11">
    <source>
        <dbReference type="PIRNR" id="PIRNR006769"/>
    </source>
</evidence>
<comment type="pathway">
    <text evidence="2 11">Cofactor biosynthesis; riboflavin biosynthesis; 5-amino-6-(D-ribitylamino)uracil from GTP: step 2/4.</text>
</comment>
<dbReference type="Pfam" id="PF01872">
    <property type="entry name" value="RibD_C"/>
    <property type="match status" value="1"/>
</dbReference>
<accession>A0A4R1BHE9</accession>
<dbReference type="OrthoDB" id="9800865at2"/>
<feature type="binding site" evidence="13">
    <location>
        <position position="179"/>
    </location>
    <ligand>
        <name>substrate</name>
    </ligand>
</feature>
<keyword evidence="7 11" id="KW-0560">Oxidoreductase</keyword>
<feature type="binding site" evidence="14">
    <location>
        <position position="80"/>
    </location>
    <ligand>
        <name>Zn(2+)</name>
        <dbReference type="ChEBI" id="CHEBI:29105"/>
        <note>catalytic</note>
    </ligand>
</feature>
<dbReference type="EC" id="1.1.1.193" evidence="11"/>
<gene>
    <name evidence="16" type="primary">ribD</name>
    <name evidence="16" type="ORF">E0L93_08005</name>
</gene>
<dbReference type="PANTHER" id="PTHR38011:SF7">
    <property type="entry name" value="2,5-DIAMINO-6-RIBOSYLAMINO-4(3H)-PYRIMIDINONE 5'-PHOSPHATE REDUCTASE"/>
    <property type="match status" value="1"/>
</dbReference>
<name>A0A4R1BHE9_9ACTN</name>
<evidence type="ECO:0000313" key="16">
    <source>
        <dbReference type="EMBL" id="TCJ16670.1"/>
    </source>
</evidence>
<feature type="binding site" evidence="13">
    <location>
        <position position="165"/>
    </location>
    <ligand>
        <name>NADP(+)</name>
        <dbReference type="ChEBI" id="CHEBI:58349"/>
    </ligand>
</feature>
<dbReference type="Gene3D" id="3.40.140.10">
    <property type="entry name" value="Cytidine Deaminase, domain 2"/>
    <property type="match status" value="1"/>
</dbReference>
<comment type="similarity">
    <text evidence="5 11">In the C-terminal section; belongs to the HTP reductase family.</text>
</comment>
<dbReference type="Proteomes" id="UP000295244">
    <property type="component" value="Unassembled WGS sequence"/>
</dbReference>
<evidence type="ECO:0000256" key="6">
    <source>
        <dbReference type="ARBA" id="ARBA00022857"/>
    </source>
</evidence>
<evidence type="ECO:0000256" key="2">
    <source>
        <dbReference type="ARBA" id="ARBA00004882"/>
    </source>
</evidence>
<comment type="catalytic activity">
    <reaction evidence="10 11">
        <text>2,5-diamino-6-hydroxy-4-(5-phosphoribosylamino)-pyrimidine + H2O + H(+) = 5-amino-6-(5-phospho-D-ribosylamino)uracil + NH4(+)</text>
        <dbReference type="Rhea" id="RHEA:21868"/>
        <dbReference type="ChEBI" id="CHEBI:15377"/>
        <dbReference type="ChEBI" id="CHEBI:15378"/>
        <dbReference type="ChEBI" id="CHEBI:28938"/>
        <dbReference type="ChEBI" id="CHEBI:58453"/>
        <dbReference type="ChEBI" id="CHEBI:58614"/>
        <dbReference type="EC" id="3.5.4.26"/>
    </reaction>
</comment>
<comment type="cofactor">
    <cofactor evidence="11 14">
        <name>Zn(2+)</name>
        <dbReference type="ChEBI" id="CHEBI:29105"/>
    </cofactor>
    <text evidence="11 14">Binds 1 zinc ion.</text>
</comment>
<keyword evidence="11 14" id="KW-0862">Zinc</keyword>
<dbReference type="UniPathway" id="UPA00275">
    <property type="reaction ID" value="UER00401"/>
</dbReference>
<keyword evidence="11 16" id="KW-0378">Hydrolase</keyword>
<comment type="pathway">
    <text evidence="3 11">Cofactor biosynthesis; riboflavin biosynthesis; 5-amino-6-(D-ribitylamino)uracil from GTP: step 3/4.</text>
</comment>
<dbReference type="Gene3D" id="3.40.430.10">
    <property type="entry name" value="Dihydrofolate Reductase, subunit A"/>
    <property type="match status" value="1"/>
</dbReference>
<feature type="binding site" evidence="13">
    <location>
        <position position="289"/>
    </location>
    <ligand>
        <name>substrate</name>
    </ligand>
</feature>
<dbReference type="InterPro" id="IPR011549">
    <property type="entry name" value="RibD_C"/>
</dbReference>
<dbReference type="PIRSF" id="PIRSF006769">
    <property type="entry name" value="RibD"/>
    <property type="match status" value="1"/>
</dbReference>
<dbReference type="InterPro" id="IPR050765">
    <property type="entry name" value="Riboflavin_Biosynth_HTPR"/>
</dbReference>
<feature type="binding site" evidence="13">
    <location>
        <position position="195"/>
    </location>
    <ligand>
        <name>NADP(+)</name>
        <dbReference type="ChEBI" id="CHEBI:58349"/>
    </ligand>
</feature>
<evidence type="ECO:0000256" key="10">
    <source>
        <dbReference type="ARBA" id="ARBA00049886"/>
    </source>
</evidence>
<dbReference type="PROSITE" id="PS51747">
    <property type="entry name" value="CYT_DCMP_DEAMINASES_2"/>
    <property type="match status" value="1"/>
</dbReference>
<organism evidence="16 17">
    <name type="scientific">Rubrobacter taiwanensis</name>
    <dbReference type="NCBI Taxonomy" id="185139"/>
    <lineage>
        <taxon>Bacteria</taxon>
        <taxon>Bacillati</taxon>
        <taxon>Actinomycetota</taxon>
        <taxon>Rubrobacteria</taxon>
        <taxon>Rubrobacterales</taxon>
        <taxon>Rubrobacteraceae</taxon>
        <taxon>Rubrobacter</taxon>
    </lineage>
</organism>
<evidence type="ECO:0000256" key="3">
    <source>
        <dbReference type="ARBA" id="ARBA00004910"/>
    </source>
</evidence>
<dbReference type="NCBIfam" id="TIGR00227">
    <property type="entry name" value="ribD_Cterm"/>
    <property type="match status" value="1"/>
</dbReference>
<protein>
    <recommendedName>
        <fullName evidence="11">Riboflavin biosynthesis protein RibD</fullName>
    </recommendedName>
    <domain>
        <recommendedName>
            <fullName evidence="11">Diaminohydroxyphosphoribosylaminopyrimidine deaminase</fullName>
            <shortName evidence="11">DRAP deaminase</shortName>
            <ecNumber evidence="11">3.5.4.26</ecNumber>
        </recommendedName>
        <alternativeName>
            <fullName evidence="11">Riboflavin-specific deaminase</fullName>
        </alternativeName>
    </domain>
    <domain>
        <recommendedName>
            <fullName evidence="11">5-amino-6-(5-phosphoribosylamino)uracil reductase</fullName>
            <ecNumber evidence="11">1.1.1.193</ecNumber>
        </recommendedName>
        <alternativeName>
            <fullName evidence="11">HTP reductase</fullName>
        </alternativeName>
    </domain>
</protein>
<comment type="similarity">
    <text evidence="4 11">In the N-terminal section; belongs to the cytidine and deoxycytidylate deaminase family.</text>
</comment>
<dbReference type="SUPFAM" id="SSF53597">
    <property type="entry name" value="Dihydrofolate reductase-like"/>
    <property type="match status" value="1"/>
</dbReference>
<feature type="domain" description="CMP/dCMP-type deaminase" evidence="15">
    <location>
        <begin position="1"/>
        <end position="118"/>
    </location>
</feature>
<keyword evidence="11" id="KW-0686">Riboflavin biosynthesis</keyword>
<dbReference type="GO" id="GO:0008835">
    <property type="term" value="F:diaminohydroxyphosphoribosylaminopyrimidine deaminase activity"/>
    <property type="evidence" value="ECO:0007669"/>
    <property type="project" value="UniProtKB-EC"/>
</dbReference>
<evidence type="ECO:0000256" key="14">
    <source>
        <dbReference type="PIRSR" id="PIRSR006769-3"/>
    </source>
</evidence>
<evidence type="ECO:0000256" key="7">
    <source>
        <dbReference type="ARBA" id="ARBA00023002"/>
    </source>
</evidence>
<comment type="function">
    <text evidence="1 11">Converts 2,5-diamino-6-(ribosylamino)-4(3h)-pyrimidinone 5'-phosphate into 5-amino-6-(ribosylamino)-2,4(1h,3h)-pyrimidinedione 5'-phosphate.</text>
</comment>
<feature type="binding site" evidence="14">
    <location>
        <position position="44"/>
    </location>
    <ligand>
        <name>Zn(2+)</name>
        <dbReference type="ChEBI" id="CHEBI:29105"/>
        <note>catalytic</note>
    </ligand>
</feature>
<feature type="binding site" evidence="13">
    <location>
        <position position="199"/>
    </location>
    <ligand>
        <name>NADP(+)</name>
        <dbReference type="ChEBI" id="CHEBI:58349"/>
    </ligand>
</feature>
<proteinExistence type="inferred from homology"/>
<reference evidence="16 17" key="1">
    <citation type="submission" date="2019-03" db="EMBL/GenBank/DDBJ databases">
        <title>Whole genome sequence of a novel Rubrobacter taiwanensis strain, isolated from Yellowstone National Park.</title>
        <authorList>
            <person name="Freed S."/>
            <person name="Ramaley R.F."/>
            <person name="Kyndt J.A."/>
        </authorList>
    </citation>
    <scope>NUCLEOTIDE SEQUENCE [LARGE SCALE GENOMIC DNA]</scope>
    <source>
        <strain evidence="16 17">Yellowstone</strain>
    </source>
</reference>
<keyword evidence="17" id="KW-1185">Reference proteome</keyword>
<dbReference type="AlphaFoldDB" id="A0A4R1BHE9"/>
<dbReference type="EMBL" id="SKBU01000015">
    <property type="protein sequence ID" value="TCJ16670.1"/>
    <property type="molecule type" value="Genomic_DNA"/>
</dbReference>
<dbReference type="GO" id="GO:0046872">
    <property type="term" value="F:metal ion binding"/>
    <property type="evidence" value="ECO:0007669"/>
    <property type="project" value="UniProtKB-KW"/>
</dbReference>
<sequence length="365" mass="38736">MARARDLAARGRYTAAPNPLVGAVVVGDGRILGEGWHVRPGEDHAEAMALKAAGTAARGATLYVTLEPCNRHRLTPGASCTELILRSGVRRVVVGHVDPNPQMRGRSVELLREAGVEVEVLNAPEFARQNEQFFGAMRTRRPFVHLKLAASLDGRIASQAGNREWLTGWPARRRVHGMRAAAGAVLVGAGTVRADDPHLGPRGIPGAPPVLRAVLDPALTTSPESRLARTAGESPVVVFSRPEADPGRRVALERAGVRVVPVAEKGGALDLRSVLLELWDRGCRGLLVEGGGRTAARFLGAGLVDKITLFYAPRLLGAEGVPMIGGLGLMSVAEAPGFRLHSVQTIGEDVMLTLYPREGDVHGDS</sequence>
<dbReference type="InterPro" id="IPR002734">
    <property type="entry name" value="RibDG_C"/>
</dbReference>
<evidence type="ECO:0000256" key="13">
    <source>
        <dbReference type="PIRSR" id="PIRSR006769-2"/>
    </source>
</evidence>
<dbReference type="GO" id="GO:0050661">
    <property type="term" value="F:NADP binding"/>
    <property type="evidence" value="ECO:0007669"/>
    <property type="project" value="InterPro"/>
</dbReference>
<dbReference type="Pfam" id="PF00383">
    <property type="entry name" value="dCMP_cyt_deam_1"/>
    <property type="match status" value="1"/>
</dbReference>
<evidence type="ECO:0000256" key="4">
    <source>
        <dbReference type="ARBA" id="ARBA00005259"/>
    </source>
</evidence>
<evidence type="ECO:0000256" key="1">
    <source>
        <dbReference type="ARBA" id="ARBA00002151"/>
    </source>
</evidence>
<evidence type="ECO:0000259" key="15">
    <source>
        <dbReference type="PROSITE" id="PS51747"/>
    </source>
</evidence>
<keyword evidence="11 14" id="KW-0479">Metal-binding</keyword>
<dbReference type="PANTHER" id="PTHR38011">
    <property type="entry name" value="DIHYDROFOLATE REDUCTASE FAMILY PROTEIN (AFU_ORTHOLOGUE AFUA_8G06820)"/>
    <property type="match status" value="1"/>
</dbReference>
<dbReference type="EC" id="3.5.4.26" evidence="11"/>
<evidence type="ECO:0000256" key="8">
    <source>
        <dbReference type="ARBA" id="ARBA00023268"/>
    </source>
</evidence>